<dbReference type="PROSITE" id="PS50113">
    <property type="entry name" value="PAC"/>
    <property type="match status" value="1"/>
</dbReference>
<evidence type="ECO:0000256" key="3">
    <source>
        <dbReference type="ARBA" id="ARBA00022777"/>
    </source>
</evidence>
<dbReference type="Gene3D" id="3.30.450.20">
    <property type="entry name" value="PAS domain"/>
    <property type="match status" value="2"/>
</dbReference>
<dbReference type="GO" id="GO:0000160">
    <property type="term" value="P:phosphorelay signal transduction system"/>
    <property type="evidence" value="ECO:0007669"/>
    <property type="project" value="UniProtKB-KW"/>
</dbReference>
<dbReference type="InterPro" id="IPR036890">
    <property type="entry name" value="HATPase_C_sf"/>
</dbReference>
<dbReference type="InterPro" id="IPR003594">
    <property type="entry name" value="HATPase_dom"/>
</dbReference>
<keyword evidence="1" id="KW-0808">Transferase</keyword>
<dbReference type="Proteomes" id="UP001301797">
    <property type="component" value="Chromosome"/>
</dbReference>
<feature type="transmembrane region" description="Helical" evidence="6">
    <location>
        <begin position="69"/>
        <end position="86"/>
    </location>
</feature>
<keyword evidence="5" id="KW-0902">Two-component regulatory system</keyword>
<accession>A0AA97FC16</accession>
<feature type="transmembrane region" description="Helical" evidence="6">
    <location>
        <begin position="20"/>
        <end position="41"/>
    </location>
</feature>
<dbReference type="Gene3D" id="3.30.565.10">
    <property type="entry name" value="Histidine kinase-like ATPase, C-terminal domain"/>
    <property type="match status" value="1"/>
</dbReference>
<dbReference type="SUPFAM" id="SSF55874">
    <property type="entry name" value="ATPase domain of HSP90 chaperone/DNA topoisomerase II/histidine kinase"/>
    <property type="match status" value="1"/>
</dbReference>
<dbReference type="EMBL" id="CP043875">
    <property type="protein sequence ID" value="WOF16107.1"/>
    <property type="molecule type" value="Genomic_DNA"/>
</dbReference>
<evidence type="ECO:0000256" key="6">
    <source>
        <dbReference type="SAM" id="Phobius"/>
    </source>
</evidence>
<evidence type="ECO:0000313" key="10">
    <source>
        <dbReference type="EMBL" id="WOF16107.1"/>
    </source>
</evidence>
<keyword evidence="6" id="KW-0472">Membrane</keyword>
<dbReference type="InterPro" id="IPR000014">
    <property type="entry name" value="PAS"/>
</dbReference>
<dbReference type="SMART" id="SM00387">
    <property type="entry name" value="HATPase_c"/>
    <property type="match status" value="1"/>
</dbReference>
<evidence type="ECO:0000259" key="8">
    <source>
        <dbReference type="PROSITE" id="PS50112"/>
    </source>
</evidence>
<dbReference type="GeneID" id="85229511"/>
<organism evidence="10 11">
    <name type="scientific">Methanochimaera problematica</name>
    <dbReference type="NCBI Taxonomy" id="2609417"/>
    <lineage>
        <taxon>Archaea</taxon>
        <taxon>Methanobacteriati</taxon>
        <taxon>Methanobacteriota</taxon>
        <taxon>Stenosarchaea group</taxon>
        <taxon>Methanomicrobia</taxon>
        <taxon>Methanomicrobiales</taxon>
        <taxon>Methanomicrobiaceae</taxon>
        <taxon>Methanochimaera</taxon>
    </lineage>
</organism>
<dbReference type="Pfam" id="PF13426">
    <property type="entry name" value="PAS_9"/>
    <property type="match status" value="1"/>
</dbReference>
<evidence type="ECO:0000256" key="5">
    <source>
        <dbReference type="ARBA" id="ARBA00023012"/>
    </source>
</evidence>
<keyword evidence="6" id="KW-1133">Transmembrane helix</keyword>
<feature type="transmembrane region" description="Helical" evidence="6">
    <location>
        <begin position="92"/>
        <end position="114"/>
    </location>
</feature>
<keyword evidence="3" id="KW-0418">Kinase</keyword>
<dbReference type="InterPro" id="IPR013656">
    <property type="entry name" value="PAS_4"/>
</dbReference>
<keyword evidence="2" id="KW-0547">Nucleotide-binding</keyword>
<feature type="domain" description="PAS" evidence="8">
    <location>
        <begin position="130"/>
        <end position="166"/>
    </location>
</feature>
<dbReference type="PANTHER" id="PTHR43065:SF46">
    <property type="entry name" value="C4-DICARBOXYLATE TRANSPORT SENSOR PROTEIN DCTB"/>
    <property type="match status" value="1"/>
</dbReference>
<evidence type="ECO:0000259" key="7">
    <source>
        <dbReference type="PROSITE" id="PS50109"/>
    </source>
</evidence>
<evidence type="ECO:0000313" key="11">
    <source>
        <dbReference type="Proteomes" id="UP001301797"/>
    </source>
</evidence>
<dbReference type="CDD" id="cd00130">
    <property type="entry name" value="PAS"/>
    <property type="match status" value="1"/>
</dbReference>
<dbReference type="InterPro" id="IPR005467">
    <property type="entry name" value="His_kinase_dom"/>
</dbReference>
<dbReference type="Pfam" id="PF02518">
    <property type="entry name" value="HATPase_c"/>
    <property type="match status" value="1"/>
</dbReference>
<dbReference type="Pfam" id="PF08448">
    <property type="entry name" value="PAS_4"/>
    <property type="match status" value="1"/>
</dbReference>
<protein>
    <submittedName>
        <fullName evidence="10">PAS domain S-box protein</fullName>
    </submittedName>
</protein>
<feature type="domain" description="PAS" evidence="8">
    <location>
        <begin position="246"/>
        <end position="291"/>
    </location>
</feature>
<dbReference type="GO" id="GO:0016301">
    <property type="term" value="F:kinase activity"/>
    <property type="evidence" value="ECO:0007669"/>
    <property type="project" value="UniProtKB-KW"/>
</dbReference>
<dbReference type="KEGG" id="mefw:F1737_05000"/>
<dbReference type="RefSeq" id="WP_317137684.1">
    <property type="nucleotide sequence ID" value="NZ_CP043875.1"/>
</dbReference>
<keyword evidence="6" id="KW-0812">Transmembrane</keyword>
<dbReference type="PROSITE" id="PS50112">
    <property type="entry name" value="PAS"/>
    <property type="match status" value="2"/>
</dbReference>
<dbReference type="SUPFAM" id="SSF55785">
    <property type="entry name" value="PYP-like sensor domain (PAS domain)"/>
    <property type="match status" value="2"/>
</dbReference>
<reference evidence="10 11" key="1">
    <citation type="submission" date="2019-09" db="EMBL/GenBank/DDBJ databases">
        <title>The complete genome of Methanoplanus sp. FWC-SCC4.</title>
        <authorList>
            <person name="Chen S.-C."/>
            <person name="Zhou Y.-Z."/>
            <person name="Lai M.-C."/>
        </authorList>
    </citation>
    <scope>NUCLEOTIDE SEQUENCE [LARGE SCALE GENOMIC DNA]</scope>
    <source>
        <strain evidence="10 11">FWC-SCC4</strain>
    </source>
</reference>
<dbReference type="AlphaFoldDB" id="A0AA97FC16"/>
<dbReference type="SMART" id="SM00091">
    <property type="entry name" value="PAS"/>
    <property type="match status" value="2"/>
</dbReference>
<dbReference type="GO" id="GO:0005524">
    <property type="term" value="F:ATP binding"/>
    <property type="evidence" value="ECO:0007669"/>
    <property type="project" value="UniProtKB-KW"/>
</dbReference>
<dbReference type="InterPro" id="IPR035965">
    <property type="entry name" value="PAS-like_dom_sf"/>
</dbReference>
<proteinExistence type="predicted"/>
<evidence type="ECO:0000259" key="9">
    <source>
        <dbReference type="PROSITE" id="PS50113"/>
    </source>
</evidence>
<sequence length="585" mass="67166">MGNINFPFFKGDKKEEKQYLIVGLIALSTIGAFIISYFALINGISGIYPHFFYVPVILSSYFFLRKGLLFSLVISLGYFLETLIFFPYDYFIIFGAGVRSIVLLSVSSIIVFLVDKQRETEKDLKISQFAVDNSPDEIFYLDKSGNFCYVNETFCSNLGYSKDELIRSNISNFIPGFCPVKWNEFYSLVKKDGIKTFETYQTDSGGKKYPVEVKVFSRDYDNQELLYFFSRNILERKLFEESLQKSEREITLILNSISEGLIFLDTDFRVIGVNRAIENLFEKKKEEIIGKKCHEIFYGRNEFCEKCIAQMSLSDKNFQCGDFESPIGRIFRINSNPVFDEEGEFSGIVESVLDITDKKSYEKALKNSNKKLNLLSSITRHDILNQVTAIKLAGDLIAYDDKIPPESETAEYIQMILESVEVINKQISFTKDYEELGIELADWQDVSAIIKNNYANKIFESFNLKCDIPDFEVFADPMFKKVIFNMFDNSLRHGVNVTSVKFSFIENEDNGVLVYEDNGQGVLDDKKSMIFEKGFGSNTGLGLYLSKEILGITDISITENGVYGKGVRFEIIIPSKYWRMKNQEH</sequence>
<evidence type="ECO:0000256" key="1">
    <source>
        <dbReference type="ARBA" id="ARBA00022679"/>
    </source>
</evidence>
<feature type="domain" description="PAC" evidence="9">
    <location>
        <begin position="316"/>
        <end position="367"/>
    </location>
</feature>
<name>A0AA97FC16_9EURY</name>
<gene>
    <name evidence="10" type="ORF">F1737_05000</name>
</gene>
<dbReference type="PANTHER" id="PTHR43065">
    <property type="entry name" value="SENSOR HISTIDINE KINASE"/>
    <property type="match status" value="1"/>
</dbReference>
<dbReference type="InterPro" id="IPR000700">
    <property type="entry name" value="PAS-assoc_C"/>
</dbReference>
<dbReference type="PROSITE" id="PS50109">
    <property type="entry name" value="HIS_KIN"/>
    <property type="match status" value="1"/>
</dbReference>
<evidence type="ECO:0000256" key="2">
    <source>
        <dbReference type="ARBA" id="ARBA00022741"/>
    </source>
</evidence>
<evidence type="ECO:0000256" key="4">
    <source>
        <dbReference type="ARBA" id="ARBA00022840"/>
    </source>
</evidence>
<keyword evidence="4" id="KW-0067">ATP-binding</keyword>
<feature type="domain" description="Histidine kinase" evidence="7">
    <location>
        <begin position="378"/>
        <end position="577"/>
    </location>
</feature>
<dbReference type="CDD" id="cd00075">
    <property type="entry name" value="HATPase"/>
    <property type="match status" value="1"/>
</dbReference>
<dbReference type="NCBIfam" id="TIGR00229">
    <property type="entry name" value="sensory_box"/>
    <property type="match status" value="2"/>
</dbReference>
<keyword evidence="11" id="KW-1185">Reference proteome</keyword>
<feature type="transmembrane region" description="Helical" evidence="6">
    <location>
        <begin position="47"/>
        <end position="64"/>
    </location>
</feature>